<dbReference type="PANTHER" id="PTHR43585">
    <property type="entry name" value="FUMIPYRROLE BIOSYNTHESIS PROTEIN C"/>
    <property type="match status" value="1"/>
</dbReference>
<evidence type="ECO:0000256" key="3">
    <source>
        <dbReference type="ARBA" id="ARBA00022840"/>
    </source>
</evidence>
<dbReference type="PANTHER" id="PTHR43585:SF2">
    <property type="entry name" value="ATP-GRASP ENZYME FSQD"/>
    <property type="match status" value="1"/>
</dbReference>
<dbReference type="Gene3D" id="3.30.470.20">
    <property type="entry name" value="ATP-grasp fold, B domain"/>
    <property type="match status" value="1"/>
</dbReference>
<keyword evidence="7" id="KW-1185">Reference proteome</keyword>
<reference evidence="6" key="1">
    <citation type="submission" date="2020-01" db="EMBL/GenBank/DDBJ databases">
        <authorList>
            <consortium name="DOE Joint Genome Institute"/>
            <person name="Haridas S."/>
            <person name="Albert R."/>
            <person name="Binder M."/>
            <person name="Bloem J."/>
            <person name="Labutti K."/>
            <person name="Salamov A."/>
            <person name="Andreopoulos B."/>
            <person name="Baker S.E."/>
            <person name="Barry K."/>
            <person name="Bills G."/>
            <person name="Bluhm B.H."/>
            <person name="Cannon C."/>
            <person name="Castanera R."/>
            <person name="Culley D.E."/>
            <person name="Daum C."/>
            <person name="Ezra D."/>
            <person name="Gonzalez J.B."/>
            <person name="Henrissat B."/>
            <person name="Kuo A."/>
            <person name="Liang C."/>
            <person name="Lipzen A."/>
            <person name="Lutzoni F."/>
            <person name="Magnuson J."/>
            <person name="Mondo S."/>
            <person name="Nolan M."/>
            <person name="Ohm R."/>
            <person name="Pangilinan J."/>
            <person name="Park H.-J."/>
            <person name="Ramirez L."/>
            <person name="Alfaro M."/>
            <person name="Sun H."/>
            <person name="Tritt A."/>
            <person name="Yoshinaga Y."/>
            <person name="Zwiers L.-H."/>
            <person name="Turgeon B.G."/>
            <person name="Goodwin S.B."/>
            <person name="Spatafora J.W."/>
            <person name="Crous P.W."/>
            <person name="Grigoriev I.V."/>
        </authorList>
    </citation>
    <scope>NUCLEOTIDE SEQUENCE</scope>
    <source>
        <strain evidence="6">P77</strain>
    </source>
</reference>
<protein>
    <recommendedName>
        <fullName evidence="5">ATP-grasp domain-containing protein</fullName>
    </recommendedName>
</protein>
<keyword evidence="1" id="KW-0436">Ligase</keyword>
<dbReference type="GO" id="GO:0005524">
    <property type="term" value="F:ATP binding"/>
    <property type="evidence" value="ECO:0007669"/>
    <property type="project" value="UniProtKB-UniRule"/>
</dbReference>
<dbReference type="Pfam" id="PF13535">
    <property type="entry name" value="ATP-grasp_4"/>
    <property type="match status" value="1"/>
</dbReference>
<dbReference type="SUPFAM" id="SSF56059">
    <property type="entry name" value="Glutathione synthetase ATP-binding domain-like"/>
    <property type="match status" value="1"/>
</dbReference>
<organism evidence="6 7">
    <name type="scientific">Decorospora gaudefroyi</name>
    <dbReference type="NCBI Taxonomy" id="184978"/>
    <lineage>
        <taxon>Eukaryota</taxon>
        <taxon>Fungi</taxon>
        <taxon>Dikarya</taxon>
        <taxon>Ascomycota</taxon>
        <taxon>Pezizomycotina</taxon>
        <taxon>Dothideomycetes</taxon>
        <taxon>Pleosporomycetidae</taxon>
        <taxon>Pleosporales</taxon>
        <taxon>Pleosporineae</taxon>
        <taxon>Pleosporaceae</taxon>
        <taxon>Decorospora</taxon>
    </lineage>
</organism>
<name>A0A6A5JV81_9PLEO</name>
<sequence length="350" mass="39248">EKRYLRDEFIVCDMILDEGLPKRIVEAVSLSRSPVDGIITYLDKYLTATAKAAEILGLGTKPSKSIQICTDKKQTREFVSSGMVSFAVSGLIDLKNCTEHWREILEYPLIVKPARGNLSEGVCSVENFTDLLAAVQRVEEHFLGRTILIEPYIAGPEVDANLVLLGGEILFCEINDDFPSAAEIPDRIRSISFAETSTIMPSALTTSELSMLRSTLAETLNRLNFRNGVFHIEARVQNSRMHYTTVRQGVELVRRDALHEDVAEPPSCFLIEINVRTPGHQETFAVEYTYGIDYYAMYTLLAITAPSRELPGHDLPFQYSELERLKAVSQPFLVEIHYPINIVFIAVVTG</sequence>
<dbReference type="InterPro" id="IPR041472">
    <property type="entry name" value="BL00235/CARNS1_N"/>
</dbReference>
<evidence type="ECO:0000313" key="6">
    <source>
        <dbReference type="EMBL" id="KAF1828208.1"/>
    </source>
</evidence>
<dbReference type="EMBL" id="ML975619">
    <property type="protein sequence ID" value="KAF1828208.1"/>
    <property type="molecule type" value="Genomic_DNA"/>
</dbReference>
<dbReference type="GO" id="GO:0046872">
    <property type="term" value="F:metal ion binding"/>
    <property type="evidence" value="ECO:0007669"/>
    <property type="project" value="InterPro"/>
</dbReference>
<dbReference type="PROSITE" id="PS50975">
    <property type="entry name" value="ATP_GRASP"/>
    <property type="match status" value="1"/>
</dbReference>
<dbReference type="Proteomes" id="UP000800040">
    <property type="component" value="Unassembled WGS sequence"/>
</dbReference>
<dbReference type="InterPro" id="IPR011761">
    <property type="entry name" value="ATP-grasp"/>
</dbReference>
<keyword evidence="2 4" id="KW-0547">Nucleotide-binding</keyword>
<dbReference type="Gene3D" id="3.40.50.20">
    <property type="match status" value="1"/>
</dbReference>
<keyword evidence="3 4" id="KW-0067">ATP-binding</keyword>
<evidence type="ECO:0000256" key="2">
    <source>
        <dbReference type="ARBA" id="ARBA00022741"/>
    </source>
</evidence>
<evidence type="ECO:0000313" key="7">
    <source>
        <dbReference type="Proteomes" id="UP000800040"/>
    </source>
</evidence>
<evidence type="ECO:0000259" key="5">
    <source>
        <dbReference type="PROSITE" id="PS50975"/>
    </source>
</evidence>
<dbReference type="AlphaFoldDB" id="A0A6A5JV81"/>
<dbReference type="InterPro" id="IPR013815">
    <property type="entry name" value="ATP_grasp_subdomain_1"/>
</dbReference>
<proteinExistence type="predicted"/>
<gene>
    <name evidence="6" type="ORF">BDW02DRAFT_512947</name>
</gene>
<dbReference type="Pfam" id="PF18130">
    <property type="entry name" value="ATPgrasp_N"/>
    <property type="match status" value="1"/>
</dbReference>
<accession>A0A6A5JV81</accession>
<dbReference type="Gene3D" id="3.30.1490.20">
    <property type="entry name" value="ATP-grasp fold, A domain"/>
    <property type="match status" value="1"/>
</dbReference>
<feature type="domain" description="ATP-grasp" evidence="5">
    <location>
        <begin position="76"/>
        <end position="303"/>
    </location>
</feature>
<dbReference type="GO" id="GO:0016874">
    <property type="term" value="F:ligase activity"/>
    <property type="evidence" value="ECO:0007669"/>
    <property type="project" value="UniProtKB-KW"/>
</dbReference>
<feature type="non-terminal residue" evidence="6">
    <location>
        <position position="1"/>
    </location>
</feature>
<dbReference type="InterPro" id="IPR052032">
    <property type="entry name" value="ATP-dep_AA_Ligase"/>
</dbReference>
<evidence type="ECO:0000256" key="1">
    <source>
        <dbReference type="ARBA" id="ARBA00022598"/>
    </source>
</evidence>
<evidence type="ECO:0000256" key="4">
    <source>
        <dbReference type="PROSITE-ProRule" id="PRU00409"/>
    </source>
</evidence>
<dbReference type="OrthoDB" id="434648at2759"/>